<reference evidence="1 2" key="1">
    <citation type="journal article" date="2011" name="PLoS Genet.">
        <title>Genomic analysis of the necrotrophic fungal pathogens Sclerotinia sclerotiorum and Botrytis cinerea.</title>
        <authorList>
            <person name="Amselem J."/>
            <person name="Cuomo C.A."/>
            <person name="van Kan J.A."/>
            <person name="Viaud M."/>
            <person name="Benito E.P."/>
            <person name="Couloux A."/>
            <person name="Coutinho P.M."/>
            <person name="de Vries R.P."/>
            <person name="Dyer P.S."/>
            <person name="Fillinger S."/>
            <person name="Fournier E."/>
            <person name="Gout L."/>
            <person name="Hahn M."/>
            <person name="Kohn L."/>
            <person name="Lapalu N."/>
            <person name="Plummer K.M."/>
            <person name="Pradier J.M."/>
            <person name="Quevillon E."/>
            <person name="Sharon A."/>
            <person name="Simon A."/>
            <person name="ten Have A."/>
            <person name="Tudzynski B."/>
            <person name="Tudzynski P."/>
            <person name="Wincker P."/>
            <person name="Andrew M."/>
            <person name="Anthouard V."/>
            <person name="Beever R.E."/>
            <person name="Beffa R."/>
            <person name="Benoit I."/>
            <person name="Bouzid O."/>
            <person name="Brault B."/>
            <person name="Chen Z."/>
            <person name="Choquer M."/>
            <person name="Collemare J."/>
            <person name="Cotton P."/>
            <person name="Danchin E.G."/>
            <person name="Da Silva C."/>
            <person name="Gautier A."/>
            <person name="Giraud C."/>
            <person name="Giraud T."/>
            <person name="Gonzalez C."/>
            <person name="Grossetete S."/>
            <person name="Guldener U."/>
            <person name="Henrissat B."/>
            <person name="Howlett B.J."/>
            <person name="Kodira C."/>
            <person name="Kretschmer M."/>
            <person name="Lappartient A."/>
            <person name="Leroch M."/>
            <person name="Levis C."/>
            <person name="Mauceli E."/>
            <person name="Neuveglise C."/>
            <person name="Oeser B."/>
            <person name="Pearson M."/>
            <person name="Poulain J."/>
            <person name="Poussereau N."/>
            <person name="Quesneville H."/>
            <person name="Rascle C."/>
            <person name="Schumacher J."/>
            <person name="Segurens B."/>
            <person name="Sexton A."/>
            <person name="Silva E."/>
            <person name="Sirven C."/>
            <person name="Soanes D.M."/>
            <person name="Talbot N.J."/>
            <person name="Templeton M."/>
            <person name="Yandava C."/>
            <person name="Yarden O."/>
            <person name="Zeng Q."/>
            <person name="Rollins J.A."/>
            <person name="Lebrun M.H."/>
            <person name="Dickman M."/>
        </authorList>
    </citation>
    <scope>NUCLEOTIDE SEQUENCE [LARGE SCALE GENOMIC DNA]</scope>
    <source>
        <strain evidence="1 2">B05.10</strain>
    </source>
</reference>
<reference evidence="1 2" key="2">
    <citation type="journal article" date="2012" name="Eukaryot. Cell">
        <title>Genome update of Botrytis cinerea strains B05.10 and T4.</title>
        <authorList>
            <person name="Staats M."/>
            <person name="van Kan J.A."/>
        </authorList>
    </citation>
    <scope>NUCLEOTIDE SEQUENCE [LARGE SCALE GENOMIC DNA]</scope>
    <source>
        <strain evidence="1 2">B05.10</strain>
    </source>
</reference>
<accession>A0A384JIT5</accession>
<dbReference type="Proteomes" id="UP000001798">
    <property type="component" value="Chromosome 5"/>
</dbReference>
<evidence type="ECO:0000313" key="2">
    <source>
        <dbReference type="Proteomes" id="UP000001798"/>
    </source>
</evidence>
<reference evidence="1 2" key="3">
    <citation type="journal article" date="2017" name="Mol. Plant Pathol.">
        <title>A gapless genome sequence of the fungus Botrytis cinerea.</title>
        <authorList>
            <person name="Van Kan J.A."/>
            <person name="Stassen J.H."/>
            <person name="Mosbach A."/>
            <person name="Van Der Lee T.A."/>
            <person name="Faino L."/>
            <person name="Farmer A.D."/>
            <person name="Papasotiriou D.G."/>
            <person name="Zhou S."/>
            <person name="Seidl M.F."/>
            <person name="Cottam E."/>
            <person name="Edel D."/>
            <person name="Hahn M."/>
            <person name="Schwartz D.C."/>
            <person name="Dietrich R.A."/>
            <person name="Widdison S."/>
            <person name="Scalliet G."/>
        </authorList>
    </citation>
    <scope>NUCLEOTIDE SEQUENCE [LARGE SCALE GENOMIC DNA]</scope>
    <source>
        <strain evidence="1 2">B05.10</strain>
    </source>
</reference>
<dbReference type="AlphaFoldDB" id="A0A384JIT5"/>
<dbReference type="OMA" id="EWDIVIQ"/>
<dbReference type="EMBL" id="CP009809">
    <property type="protein sequence ID" value="ATZ50473.1"/>
    <property type="molecule type" value="Genomic_DNA"/>
</dbReference>
<dbReference type="VEuPathDB" id="FungiDB:Bcin05g08220"/>
<gene>
    <name evidence="1" type="ORF">BCIN_05g08220</name>
</gene>
<name>A0A384JIT5_BOTFB</name>
<evidence type="ECO:0000313" key="1">
    <source>
        <dbReference type="EMBL" id="ATZ50473.1"/>
    </source>
</evidence>
<dbReference type="RefSeq" id="XP_001548420.1">
    <property type="nucleotide sequence ID" value="XM_001548370.2"/>
</dbReference>
<proteinExistence type="predicted"/>
<dbReference type="OrthoDB" id="3505615at2759"/>
<dbReference type="KEGG" id="bfu:BCIN_05g08220"/>
<dbReference type="GeneID" id="5428902"/>
<organism evidence="1 2">
    <name type="scientific">Botryotinia fuckeliana (strain B05.10)</name>
    <name type="common">Noble rot fungus</name>
    <name type="synonym">Botrytis cinerea</name>
    <dbReference type="NCBI Taxonomy" id="332648"/>
    <lineage>
        <taxon>Eukaryota</taxon>
        <taxon>Fungi</taxon>
        <taxon>Dikarya</taxon>
        <taxon>Ascomycota</taxon>
        <taxon>Pezizomycotina</taxon>
        <taxon>Leotiomycetes</taxon>
        <taxon>Helotiales</taxon>
        <taxon>Sclerotiniaceae</taxon>
        <taxon>Botrytis</taxon>
    </lineage>
</organism>
<keyword evidence="2" id="KW-1185">Reference proteome</keyword>
<sequence length="139" mass="15994">MSDKTYEQIVLILQATPYYLELEQIEKDHQATVQPILHQTSELLRAFRKETRAGNANGAQEFQYTLDQNVKIIVDTYQRNKREWSKVMARLGEDIGGLLGETLIEVVKGMNKRETSSAGSDMNLQRVLIQVARRMHSEE</sequence>
<protein>
    <submittedName>
        <fullName evidence="1">Uncharacterized protein</fullName>
    </submittedName>
</protein>